<sequence>MMKNKSLWKGLIVMLAAAFVMLVMPVQKASAAGTTEGPELKWDSSYSGSTETSKCYKYAFSLKQSGNVTFVFQVSDAGYAFTSMGKITVLDETGKEVYKIYNVGDCSLSLDLLAGNYTLRIGMEGGMDGCNFTFTPSFKPSKETKSEHAMAKNNEMGTATSYKIGKSVKGQLALNDDIDIYKMRVTKSQYLNLTVSSKLRELNINLVNTSGSRNVSISDIEAGLHKYRVFLPKGTYYVKFRGGVNYATDYHYTGKYSFRTSVTAIPKPTITKTKPDNKYKTMYIRCKKNSLADGYQFQIARDKKFKKGKKTKQDEYTGMYMVDLKKGTYYVRVRSYVKIDNYGSTPDEYYYSSWSKVKTVKIK</sequence>
<dbReference type="InterPro" id="IPR013783">
    <property type="entry name" value="Ig-like_fold"/>
</dbReference>
<reference evidence="2 3" key="1">
    <citation type="submission" date="2020-08" db="EMBL/GenBank/DDBJ databases">
        <title>Genome public.</title>
        <authorList>
            <person name="Liu C."/>
            <person name="Sun Q."/>
        </authorList>
    </citation>
    <scope>NUCLEOTIDE SEQUENCE [LARGE SCALE GENOMIC DNA]</scope>
    <source>
        <strain evidence="2 3">NSJ-10</strain>
    </source>
</reference>
<feature type="chain" id="PRO_5034955086" evidence="1">
    <location>
        <begin position="32"/>
        <end position="363"/>
    </location>
</feature>
<protein>
    <submittedName>
        <fullName evidence="2">Uncharacterized protein</fullName>
    </submittedName>
</protein>
<evidence type="ECO:0000313" key="3">
    <source>
        <dbReference type="Proteomes" id="UP000615234"/>
    </source>
</evidence>
<dbReference type="Proteomes" id="UP000615234">
    <property type="component" value="Unassembled WGS sequence"/>
</dbReference>
<evidence type="ECO:0000256" key="1">
    <source>
        <dbReference type="SAM" id="SignalP"/>
    </source>
</evidence>
<organism evidence="2 3">
    <name type="scientific">Coprococcus hominis</name>
    <name type="common">ex Liu et al. 2022</name>
    <dbReference type="NCBI Taxonomy" id="2763039"/>
    <lineage>
        <taxon>Bacteria</taxon>
        <taxon>Bacillati</taxon>
        <taxon>Bacillota</taxon>
        <taxon>Clostridia</taxon>
        <taxon>Lachnospirales</taxon>
        <taxon>Lachnospiraceae</taxon>
        <taxon>Coprococcus</taxon>
    </lineage>
</organism>
<dbReference type="Gene3D" id="2.60.120.380">
    <property type="match status" value="1"/>
</dbReference>
<dbReference type="Gene3D" id="2.60.40.10">
    <property type="entry name" value="Immunoglobulins"/>
    <property type="match status" value="1"/>
</dbReference>
<comment type="caution">
    <text evidence="2">The sequence shown here is derived from an EMBL/GenBank/DDBJ whole genome shotgun (WGS) entry which is preliminary data.</text>
</comment>
<name>A0A8I0ALS6_9FIRM</name>
<gene>
    <name evidence="2" type="ORF">H8S09_00345</name>
</gene>
<dbReference type="RefSeq" id="WP_186847192.1">
    <property type="nucleotide sequence ID" value="NZ_JACOOX010000001.1"/>
</dbReference>
<accession>A0A8I0ALS6</accession>
<keyword evidence="3" id="KW-1185">Reference proteome</keyword>
<proteinExistence type="predicted"/>
<evidence type="ECO:0000313" key="2">
    <source>
        <dbReference type="EMBL" id="MBC5661354.1"/>
    </source>
</evidence>
<feature type="signal peptide" evidence="1">
    <location>
        <begin position="1"/>
        <end position="31"/>
    </location>
</feature>
<dbReference type="SUPFAM" id="SSF89260">
    <property type="entry name" value="Collagen-binding domain"/>
    <property type="match status" value="1"/>
</dbReference>
<keyword evidence="1" id="KW-0732">Signal</keyword>
<dbReference type="AlphaFoldDB" id="A0A8I0ALS6"/>
<dbReference type="EMBL" id="JACOOX010000001">
    <property type="protein sequence ID" value="MBC5661354.1"/>
    <property type="molecule type" value="Genomic_DNA"/>
</dbReference>